<keyword evidence="2 4" id="KW-0862">Zinc</keyword>
<dbReference type="EMBL" id="QZKI01000089">
    <property type="protein sequence ID" value="RJP68736.1"/>
    <property type="molecule type" value="Genomic_DNA"/>
</dbReference>
<dbReference type="InterPro" id="IPR050129">
    <property type="entry name" value="Zn_alcohol_dh"/>
</dbReference>
<keyword evidence="1 4" id="KW-0479">Metal-binding</keyword>
<evidence type="ECO:0000256" key="3">
    <source>
        <dbReference type="ARBA" id="ARBA00023002"/>
    </source>
</evidence>
<accession>A0A419EWH1</accession>
<dbReference type="SUPFAM" id="SSF50129">
    <property type="entry name" value="GroES-like"/>
    <property type="match status" value="1"/>
</dbReference>
<dbReference type="InterPro" id="IPR036291">
    <property type="entry name" value="NAD(P)-bd_dom_sf"/>
</dbReference>
<evidence type="ECO:0000256" key="2">
    <source>
        <dbReference type="ARBA" id="ARBA00022833"/>
    </source>
</evidence>
<dbReference type="PANTHER" id="PTHR43401:SF2">
    <property type="entry name" value="L-THREONINE 3-DEHYDROGENASE"/>
    <property type="match status" value="1"/>
</dbReference>
<dbReference type="Pfam" id="PF08240">
    <property type="entry name" value="ADH_N"/>
    <property type="match status" value="1"/>
</dbReference>
<dbReference type="Proteomes" id="UP000285961">
    <property type="component" value="Unassembled WGS sequence"/>
</dbReference>
<dbReference type="GO" id="GO:0016616">
    <property type="term" value="F:oxidoreductase activity, acting on the CH-OH group of donors, NAD or NADP as acceptor"/>
    <property type="evidence" value="ECO:0007669"/>
    <property type="project" value="UniProtKB-ARBA"/>
</dbReference>
<keyword evidence="3" id="KW-0560">Oxidoreductase</keyword>
<evidence type="ECO:0000256" key="4">
    <source>
        <dbReference type="RuleBase" id="RU361277"/>
    </source>
</evidence>
<evidence type="ECO:0000259" key="5">
    <source>
        <dbReference type="SMART" id="SM00829"/>
    </source>
</evidence>
<gene>
    <name evidence="6" type="ORF">C4532_12225</name>
</gene>
<evidence type="ECO:0000313" key="7">
    <source>
        <dbReference type="Proteomes" id="UP000285961"/>
    </source>
</evidence>
<evidence type="ECO:0000256" key="1">
    <source>
        <dbReference type="ARBA" id="ARBA00022723"/>
    </source>
</evidence>
<comment type="similarity">
    <text evidence="4">Belongs to the zinc-containing alcohol dehydrogenase family.</text>
</comment>
<dbReference type="PANTHER" id="PTHR43401">
    <property type="entry name" value="L-THREONINE 3-DEHYDROGENASE"/>
    <property type="match status" value="1"/>
</dbReference>
<dbReference type="Gene3D" id="3.40.50.720">
    <property type="entry name" value="NAD(P)-binding Rossmann-like Domain"/>
    <property type="match status" value="1"/>
</dbReference>
<sequence length="342" mass="37394">MRVAVYYNNSDVRLEELPKPQIGQGELLLRIEASGICGSDVMEWYRIKKAPLVLGHEIAGEIIEVGKDVKRYKKGDRVSASHHVPCNTCHYCLTDRHTVCDTLRSTNFDPGGFAEFVRLPAINVDRGVYPLPNEVSYEEGTFIEPVACVLRAQRIARLRPGQSVLVVGSGMTGLLQIYLARAFGAGRIMATDISQYRLDTDLRFGAEAVIHAGEDVPGKVRELNCGRLADVVFVCTGAVSAIHQALDSVERGGTVLLFAPTDPGVKIPLDVTEMFFRNGVTLTSSYAGSPADHMTAVELLRSGTLNVRDMITHRLPLAETGKGFKLVADAKESMKVIIEPQK</sequence>
<evidence type="ECO:0000313" key="6">
    <source>
        <dbReference type="EMBL" id="RJP68736.1"/>
    </source>
</evidence>
<comment type="caution">
    <text evidence="6">The sequence shown here is derived from an EMBL/GenBank/DDBJ whole genome shotgun (WGS) entry which is preliminary data.</text>
</comment>
<comment type="cofactor">
    <cofactor evidence="4">
        <name>Zn(2+)</name>
        <dbReference type="ChEBI" id="CHEBI:29105"/>
    </cofactor>
</comment>
<dbReference type="InterPro" id="IPR002328">
    <property type="entry name" value="ADH_Zn_CS"/>
</dbReference>
<organism evidence="6 7">
    <name type="scientific">Candidatus Abyssobacteria bacterium SURF_17</name>
    <dbReference type="NCBI Taxonomy" id="2093361"/>
    <lineage>
        <taxon>Bacteria</taxon>
        <taxon>Pseudomonadati</taxon>
        <taxon>Candidatus Hydrogenedentota</taxon>
        <taxon>Candidatus Abyssobacteria</taxon>
    </lineage>
</organism>
<dbReference type="GO" id="GO:0008270">
    <property type="term" value="F:zinc ion binding"/>
    <property type="evidence" value="ECO:0007669"/>
    <property type="project" value="InterPro"/>
</dbReference>
<dbReference type="Pfam" id="PF00107">
    <property type="entry name" value="ADH_zinc_N"/>
    <property type="match status" value="1"/>
</dbReference>
<proteinExistence type="inferred from homology"/>
<dbReference type="AlphaFoldDB" id="A0A419EWH1"/>
<protein>
    <submittedName>
        <fullName evidence="6">Alcohol dehydrogenase</fullName>
    </submittedName>
</protein>
<dbReference type="InterPro" id="IPR013154">
    <property type="entry name" value="ADH-like_N"/>
</dbReference>
<dbReference type="SUPFAM" id="SSF51735">
    <property type="entry name" value="NAD(P)-binding Rossmann-fold domains"/>
    <property type="match status" value="1"/>
</dbReference>
<dbReference type="InterPro" id="IPR020843">
    <property type="entry name" value="ER"/>
</dbReference>
<feature type="domain" description="Enoyl reductase (ER)" evidence="5">
    <location>
        <begin position="8"/>
        <end position="338"/>
    </location>
</feature>
<dbReference type="InterPro" id="IPR011032">
    <property type="entry name" value="GroES-like_sf"/>
</dbReference>
<name>A0A419EWH1_9BACT</name>
<dbReference type="PROSITE" id="PS00059">
    <property type="entry name" value="ADH_ZINC"/>
    <property type="match status" value="1"/>
</dbReference>
<dbReference type="InterPro" id="IPR013149">
    <property type="entry name" value="ADH-like_C"/>
</dbReference>
<dbReference type="CDD" id="cd08235">
    <property type="entry name" value="iditol_2_DH_like"/>
    <property type="match status" value="1"/>
</dbReference>
<dbReference type="SMART" id="SM00829">
    <property type="entry name" value="PKS_ER"/>
    <property type="match status" value="1"/>
</dbReference>
<reference evidence="6 7" key="1">
    <citation type="journal article" date="2017" name="ISME J.">
        <title>Energy and carbon metabolisms in a deep terrestrial subsurface fluid microbial community.</title>
        <authorList>
            <person name="Momper L."/>
            <person name="Jungbluth S.P."/>
            <person name="Lee M.D."/>
            <person name="Amend J.P."/>
        </authorList>
    </citation>
    <scope>NUCLEOTIDE SEQUENCE [LARGE SCALE GENOMIC DNA]</scope>
    <source>
        <strain evidence="6">SURF_17</strain>
    </source>
</reference>
<dbReference type="Gene3D" id="3.90.180.10">
    <property type="entry name" value="Medium-chain alcohol dehydrogenases, catalytic domain"/>
    <property type="match status" value="1"/>
</dbReference>